<dbReference type="SMART" id="SM00564">
    <property type="entry name" value="PQQ"/>
    <property type="match status" value="3"/>
</dbReference>
<feature type="region of interest" description="Disordered" evidence="1">
    <location>
        <begin position="445"/>
        <end position="466"/>
    </location>
</feature>
<dbReference type="InterPro" id="IPR018391">
    <property type="entry name" value="PQQ_b-propeller_rpt"/>
</dbReference>
<proteinExistence type="predicted"/>
<evidence type="ECO:0000313" key="4">
    <source>
        <dbReference type="Proteomes" id="UP000317046"/>
    </source>
</evidence>
<reference evidence="3" key="1">
    <citation type="submission" date="2019-06" db="EMBL/GenBank/DDBJ databases">
        <title>Whole genome shotgun sequence of Cellulomonas cellasea NBRC 3753.</title>
        <authorList>
            <person name="Hosoyama A."/>
            <person name="Uohara A."/>
            <person name="Ohji S."/>
            <person name="Ichikawa N."/>
        </authorList>
    </citation>
    <scope>NUCLEOTIDE SEQUENCE [LARGE SCALE GENOMIC DNA]</scope>
    <source>
        <strain evidence="3">NBRC 3753</strain>
    </source>
</reference>
<dbReference type="InterPro" id="IPR002372">
    <property type="entry name" value="PQQ_rpt_dom"/>
</dbReference>
<feature type="compositionally biased region" description="Low complexity" evidence="1">
    <location>
        <begin position="32"/>
        <end position="48"/>
    </location>
</feature>
<organism evidence="3 4">
    <name type="scientific">Cellulomonas cellasea</name>
    <dbReference type="NCBI Taxonomy" id="43670"/>
    <lineage>
        <taxon>Bacteria</taxon>
        <taxon>Bacillati</taxon>
        <taxon>Actinomycetota</taxon>
        <taxon>Actinomycetes</taxon>
        <taxon>Micrococcales</taxon>
        <taxon>Cellulomonadaceae</taxon>
        <taxon>Cellulomonas</taxon>
    </lineage>
</organism>
<dbReference type="RefSeq" id="WP_141372318.1">
    <property type="nucleotide sequence ID" value="NZ_BJLR01000018.1"/>
</dbReference>
<dbReference type="PANTHER" id="PTHR34512">
    <property type="entry name" value="CELL SURFACE PROTEIN"/>
    <property type="match status" value="1"/>
</dbReference>
<sequence length="531" mass="54571">MNRDPKVEVELVDVDTPGPAGPGGPGAPGVPPGTDGPAAEPGAGATEPPGTPPRRVRTRTVVAAAVVLAAALAGTQAVLDARERAEVARWAQVPGVVPALGDGLEARWEPELGDVLMMYAGAEVDDLAVGARFEDSGAQSAVALDPLTGDVAWRTPLTEPEPLLVDAAENFQAVPCDATTGDEPLLVCLVGDRYARASVRPETYGGDTSLPAPVAQEAELVVLDVATGEVVRRTPATPSTGMRVADGTVLTASSSRDGSAEVSAHDVRTGEVRWEQELPSGTGEREWAESGEPPYLEPVGDTVLVVLGTAAARFAADGTLLGTVPASALEMGTAILPARGDRVVRQDFGAAGGEALAVLAPDGTATPLPEGRLLTPTVDDGSEPDVLLLTGAPDAAGGLLGWDAATGTERWVVEDLLVSDVVVLGGAAYVVGFDRSLRAVELDDGSTRWRTDPPPPVPGEDPVTSPTLLTDGRSLVVVGRRGEETGVQAYALRDGRPTWDGTLPFEVEGVQPLGGRAVAWSSAADRWTVLG</sequence>
<protein>
    <recommendedName>
        <fullName evidence="2">Pyrrolo-quinoline quinone repeat domain-containing protein</fullName>
    </recommendedName>
</protein>
<evidence type="ECO:0000256" key="1">
    <source>
        <dbReference type="SAM" id="MobiDB-lite"/>
    </source>
</evidence>
<dbReference type="PANTHER" id="PTHR34512:SF30">
    <property type="entry name" value="OUTER MEMBRANE PROTEIN ASSEMBLY FACTOR BAMB"/>
    <property type="match status" value="1"/>
</dbReference>
<feature type="region of interest" description="Disordered" evidence="1">
    <location>
        <begin position="1"/>
        <end position="55"/>
    </location>
</feature>
<dbReference type="Gene3D" id="2.130.10.10">
    <property type="entry name" value="YVTN repeat-like/Quinoprotein amine dehydrogenase"/>
    <property type="match status" value="2"/>
</dbReference>
<dbReference type="SUPFAM" id="SSF50998">
    <property type="entry name" value="Quinoprotein alcohol dehydrogenase-like"/>
    <property type="match status" value="1"/>
</dbReference>
<evidence type="ECO:0000259" key="2">
    <source>
        <dbReference type="Pfam" id="PF13360"/>
    </source>
</evidence>
<dbReference type="Proteomes" id="UP000317046">
    <property type="component" value="Unassembled WGS sequence"/>
</dbReference>
<dbReference type="Pfam" id="PF13360">
    <property type="entry name" value="PQQ_2"/>
    <property type="match status" value="2"/>
</dbReference>
<feature type="domain" description="Pyrrolo-quinoline quinone repeat" evidence="2">
    <location>
        <begin position="140"/>
        <end position="327"/>
    </location>
</feature>
<feature type="domain" description="Pyrrolo-quinoline quinone repeat" evidence="2">
    <location>
        <begin position="386"/>
        <end position="505"/>
    </location>
</feature>
<gene>
    <name evidence="3" type="ORF">CCE01nite_21070</name>
</gene>
<dbReference type="EMBL" id="BJLR01000018">
    <property type="protein sequence ID" value="GEA88158.1"/>
    <property type="molecule type" value="Genomic_DNA"/>
</dbReference>
<dbReference type="InterPro" id="IPR015943">
    <property type="entry name" value="WD40/YVTN_repeat-like_dom_sf"/>
</dbReference>
<keyword evidence="4" id="KW-1185">Reference proteome</keyword>
<comment type="caution">
    <text evidence="3">The sequence shown here is derived from an EMBL/GenBank/DDBJ whole genome shotgun (WGS) entry which is preliminary data.</text>
</comment>
<dbReference type="InterPro" id="IPR011047">
    <property type="entry name" value="Quinoprotein_ADH-like_sf"/>
</dbReference>
<accession>A0A4Y3KZB3</accession>
<dbReference type="AlphaFoldDB" id="A0A4Y3KZB3"/>
<evidence type="ECO:0000313" key="3">
    <source>
        <dbReference type="EMBL" id="GEA88158.1"/>
    </source>
</evidence>
<dbReference type="SUPFAM" id="SSF69322">
    <property type="entry name" value="Tricorn protease domain 2"/>
    <property type="match status" value="1"/>
</dbReference>
<name>A0A4Y3KZB3_9CELL</name>